<dbReference type="PANTHER" id="PTHR21467:SF0">
    <property type="entry name" value="SERINE_THREONINE-PROTEIN PHOSPHATASE 4 REGULATORY SUBUNIT 4"/>
    <property type="match status" value="1"/>
</dbReference>
<dbReference type="SUPFAM" id="SSF48371">
    <property type="entry name" value="ARM repeat"/>
    <property type="match status" value="1"/>
</dbReference>
<protein>
    <submittedName>
        <fullName evidence="4">Serine/threonine-protein phosphatase 4 regulatory subunit 4-like isoform X1</fullName>
    </submittedName>
</protein>
<dbReference type="AlphaFoldDB" id="A0A6J2X6K3"/>
<dbReference type="InterPro" id="IPR011989">
    <property type="entry name" value="ARM-like"/>
</dbReference>
<evidence type="ECO:0000256" key="1">
    <source>
        <dbReference type="PROSITE-ProRule" id="PRU00103"/>
    </source>
</evidence>
<dbReference type="GeneID" id="115875255"/>
<evidence type="ECO:0000313" key="4">
    <source>
        <dbReference type="RefSeq" id="XP_030746534.1"/>
    </source>
</evidence>
<organism evidence="3 4">
    <name type="scientific">Sitophilus oryzae</name>
    <name type="common">Rice weevil</name>
    <name type="synonym">Curculio oryzae</name>
    <dbReference type="NCBI Taxonomy" id="7048"/>
    <lineage>
        <taxon>Eukaryota</taxon>
        <taxon>Metazoa</taxon>
        <taxon>Ecdysozoa</taxon>
        <taxon>Arthropoda</taxon>
        <taxon>Hexapoda</taxon>
        <taxon>Insecta</taxon>
        <taxon>Pterygota</taxon>
        <taxon>Neoptera</taxon>
        <taxon>Endopterygota</taxon>
        <taxon>Coleoptera</taxon>
        <taxon>Polyphaga</taxon>
        <taxon>Cucujiformia</taxon>
        <taxon>Curculionidae</taxon>
        <taxon>Dryophthorinae</taxon>
        <taxon>Sitophilus</taxon>
    </lineage>
</organism>
<dbReference type="InterPro" id="IPR021133">
    <property type="entry name" value="HEAT_type_2"/>
</dbReference>
<feature type="region of interest" description="Disordered" evidence="2">
    <location>
        <begin position="967"/>
        <end position="1008"/>
    </location>
</feature>
<dbReference type="PANTHER" id="PTHR21467">
    <property type="entry name" value="PROTEIN PHOSPHATASE 4 REGULATORY SUBUNIT 4 PPP4R4"/>
    <property type="match status" value="1"/>
</dbReference>
<dbReference type="InParanoid" id="A0A6J2X6K3"/>
<feature type="repeat" description="HEAT" evidence="1">
    <location>
        <begin position="232"/>
        <end position="270"/>
    </location>
</feature>
<reference evidence="4" key="1">
    <citation type="submission" date="2025-08" db="UniProtKB">
        <authorList>
            <consortium name="RefSeq"/>
        </authorList>
    </citation>
    <scope>IDENTIFICATION</scope>
    <source>
        <tissue evidence="4">Gonads</tissue>
    </source>
</reference>
<evidence type="ECO:0000313" key="3">
    <source>
        <dbReference type="Proteomes" id="UP000504635"/>
    </source>
</evidence>
<accession>A0A6J2X6K3</accession>
<gene>
    <name evidence="4" type="primary">LOC115875255</name>
</gene>
<dbReference type="GO" id="GO:0005829">
    <property type="term" value="C:cytosol"/>
    <property type="evidence" value="ECO:0007669"/>
    <property type="project" value="TreeGrafter"/>
</dbReference>
<dbReference type="OrthoDB" id="340346at2759"/>
<dbReference type="InterPro" id="IPR039918">
    <property type="entry name" value="PPP4R4"/>
</dbReference>
<proteinExistence type="predicted"/>
<feature type="region of interest" description="Disordered" evidence="2">
    <location>
        <begin position="677"/>
        <end position="697"/>
    </location>
</feature>
<feature type="compositionally biased region" description="Basic and acidic residues" evidence="2">
    <location>
        <begin position="967"/>
        <end position="976"/>
    </location>
</feature>
<dbReference type="Proteomes" id="UP000504635">
    <property type="component" value="Unplaced"/>
</dbReference>
<keyword evidence="3" id="KW-1185">Reference proteome</keyword>
<dbReference type="KEGG" id="soy:115875255"/>
<evidence type="ECO:0000256" key="2">
    <source>
        <dbReference type="SAM" id="MobiDB-lite"/>
    </source>
</evidence>
<dbReference type="GO" id="GO:0008287">
    <property type="term" value="C:protein serine/threonine phosphatase complex"/>
    <property type="evidence" value="ECO:0007669"/>
    <property type="project" value="TreeGrafter"/>
</dbReference>
<dbReference type="InterPro" id="IPR016024">
    <property type="entry name" value="ARM-type_fold"/>
</dbReference>
<dbReference type="PROSITE" id="PS50077">
    <property type="entry name" value="HEAT_REPEAT"/>
    <property type="match status" value="1"/>
</dbReference>
<dbReference type="Gene3D" id="1.25.10.10">
    <property type="entry name" value="Leucine-rich Repeat Variant"/>
    <property type="match status" value="1"/>
</dbReference>
<dbReference type="GO" id="GO:0019888">
    <property type="term" value="F:protein phosphatase regulator activity"/>
    <property type="evidence" value="ECO:0007669"/>
    <property type="project" value="TreeGrafter"/>
</dbReference>
<sequence>MDEEMRMLQLDKPGQGKSLTEIQKHSIDEALFVNKSTERAVYILSRGDGLQKLSVISSLPELLNIDKNGALSKIIPKVQQELLNASTEFNLAASKMFIILINMEISANLIPQILQGIENKDPIIANAWMETLLSVIPSLKENVIKHEILKCAVSKSQLSKAAYFRVSSCRILGKLSVHPAMNSFDVKKDILPLVQSLCQDCFHEVRAAMCNEIPNVAKGLHNLGDAVVKINLLPLLVELSSDENIYVRSIAIDSVIMTIPYLGSDTTKGTIIPLIKKLCNRSVSEGDTTYTAIANNFRKLIVHTRPYLTTNDALWFLDYFIHISKKGLTLVVELDSDPSVSMLCRESCARSIPTVTSMVLAEIPNEINIKWYHTFKDLAGDPCYIVRKAVAATLDETIRVLGSDSKLIVSEFAKLLRDDDEEVLQEMVPKISTNLEVFSTTGVLSRDLALQATLDIGRALLKCATQVFKTFNWRMKESILVQFEVLPMVMPSDFIHQHFTQFIINASLNGKAKPVRSQATRTLLIFLRYNAKDNHRKWILESISNRLCNANCCYTRQIFINLCIHAISIFSKKFFKEHFYLPLLSLTDDPVSVVRLSVIKLCPILKQMLSLPDDRALQLKLENILSKMEMIESDIDVIRALRCKLKDMRSLPLNKTDALIEEKRRLDEEEKISKGKIPTKLPTPLKPTKPDPILTNIDMSKPTAAKSLKKTVPSTISDMPFLGQHFYIDAGVSFSNYLNSSAEDAKVNRNLYLTKDSTYRTKSYTDKRCVSINVSEMDNINDKSDFITSVGNVNVDTLTDVDLKKLEITTNITDDVKASIQKISKESQLNKRSKRYSYTFLNDTKEDTEKKRREKLLKRRSLNISIAGDSKIPVSSKTGNKLLYSEKCKSSSDQNLSLSSIISPKNNVCKVPRNEMKLANTEVRRNFVKTPVSNPGDTLSHGNQKKFSMFKEESSIDAVYDVETIKFRPGGEKNDGKSTFQVVKSSKNRERRKSSSNLPVLITRRPVK</sequence>
<dbReference type="RefSeq" id="XP_030746534.1">
    <property type="nucleotide sequence ID" value="XM_030890674.1"/>
</dbReference>
<name>A0A6J2X6K3_SITOR</name>